<dbReference type="Proteomes" id="UP001529510">
    <property type="component" value="Unassembled WGS sequence"/>
</dbReference>
<dbReference type="InterPro" id="IPR010660">
    <property type="entry name" value="Notch_NOD_dom"/>
</dbReference>
<evidence type="ECO:0000256" key="5">
    <source>
        <dbReference type="ARBA" id="ARBA00023157"/>
    </source>
</evidence>
<dbReference type="GO" id="GO:0012505">
    <property type="term" value="C:endomembrane system"/>
    <property type="evidence" value="ECO:0007669"/>
    <property type="project" value="UniProtKB-SubCell"/>
</dbReference>
<dbReference type="EMBL" id="JAMKFB020000005">
    <property type="protein sequence ID" value="KAL0192760.1"/>
    <property type="molecule type" value="Genomic_DNA"/>
</dbReference>
<evidence type="ECO:0000256" key="3">
    <source>
        <dbReference type="ARBA" id="ARBA00022989"/>
    </source>
</evidence>
<dbReference type="InterPro" id="IPR000800">
    <property type="entry name" value="Notch_dom"/>
</dbReference>
<evidence type="ECO:0000256" key="6">
    <source>
        <dbReference type="ARBA" id="ARBA00023180"/>
    </source>
</evidence>
<comment type="subcellular location">
    <subcellularLocation>
        <location evidence="7">Endomembrane system</location>
        <topology evidence="7">Single-pass type I membrane protein</topology>
    </subcellularLocation>
</comment>
<proteinExistence type="predicted"/>
<reference evidence="9 10" key="1">
    <citation type="submission" date="2024-05" db="EMBL/GenBank/DDBJ databases">
        <title>Genome sequencing and assembly of Indian major carp, Cirrhinus mrigala (Hamilton, 1822).</title>
        <authorList>
            <person name="Mohindra V."/>
            <person name="Chowdhury L.M."/>
            <person name="Lal K."/>
            <person name="Jena J.K."/>
        </authorList>
    </citation>
    <scope>NUCLEOTIDE SEQUENCE [LARGE SCALE GENOMIC DNA]</scope>
    <source>
        <strain evidence="9">CM1030</strain>
        <tissue evidence="9">Blood</tissue>
    </source>
</reference>
<organism evidence="9 10">
    <name type="scientific">Cirrhinus mrigala</name>
    <name type="common">Mrigala</name>
    <dbReference type="NCBI Taxonomy" id="683832"/>
    <lineage>
        <taxon>Eukaryota</taxon>
        <taxon>Metazoa</taxon>
        <taxon>Chordata</taxon>
        <taxon>Craniata</taxon>
        <taxon>Vertebrata</taxon>
        <taxon>Euteleostomi</taxon>
        <taxon>Actinopterygii</taxon>
        <taxon>Neopterygii</taxon>
        <taxon>Teleostei</taxon>
        <taxon>Ostariophysi</taxon>
        <taxon>Cypriniformes</taxon>
        <taxon>Cyprinidae</taxon>
        <taxon>Labeoninae</taxon>
        <taxon>Labeonini</taxon>
        <taxon>Cirrhinus</taxon>
    </lineage>
</organism>
<gene>
    <name evidence="9" type="ORF">M9458_011056</name>
</gene>
<evidence type="ECO:0000256" key="2">
    <source>
        <dbReference type="ARBA" id="ARBA00022737"/>
    </source>
</evidence>
<sequence>PLYDQYCKDHYADGHCDQGCNNAECEWDGLDCANNIPEKLAAGLLVVVVHILPEQLRNNSFGFLRELSRVLHTNVVFRRDGKGEEMIYPYYGNEQELRKHNIKRSLDSWNDASSNVLNSVKSSIYNIVVEGGRKRRELDEMQIKG</sequence>
<dbReference type="SUPFAM" id="SSF90193">
    <property type="entry name" value="Notch domain"/>
    <property type="match status" value="1"/>
</dbReference>
<keyword evidence="2" id="KW-0677">Repeat</keyword>
<dbReference type="SMART" id="SM01338">
    <property type="entry name" value="NOD"/>
    <property type="match status" value="1"/>
</dbReference>
<protein>
    <recommendedName>
        <fullName evidence="8">LNR domain-containing protein</fullName>
    </recommendedName>
</protein>
<dbReference type="Gene3D" id="3.30.70.3310">
    <property type="match status" value="1"/>
</dbReference>
<feature type="domain" description="LNR" evidence="8">
    <location>
        <begin position="1"/>
        <end position="42"/>
    </location>
</feature>
<keyword evidence="3" id="KW-1133">Transmembrane helix</keyword>
<keyword evidence="5" id="KW-1015">Disulfide bond</keyword>
<dbReference type="AlphaFoldDB" id="A0ABD0R407"/>
<evidence type="ECO:0000313" key="9">
    <source>
        <dbReference type="EMBL" id="KAL0192760.1"/>
    </source>
</evidence>
<dbReference type="Pfam" id="PF06816">
    <property type="entry name" value="NOD"/>
    <property type="match status" value="1"/>
</dbReference>
<evidence type="ECO:0000259" key="8">
    <source>
        <dbReference type="PROSITE" id="PS50258"/>
    </source>
</evidence>
<feature type="non-terminal residue" evidence="9">
    <location>
        <position position="145"/>
    </location>
</feature>
<evidence type="ECO:0000256" key="1">
    <source>
        <dbReference type="ARBA" id="ARBA00022692"/>
    </source>
</evidence>
<evidence type="ECO:0000256" key="7">
    <source>
        <dbReference type="ARBA" id="ARBA00046288"/>
    </source>
</evidence>
<keyword evidence="6" id="KW-0325">Glycoprotein</keyword>
<evidence type="ECO:0000256" key="4">
    <source>
        <dbReference type="ARBA" id="ARBA00023136"/>
    </source>
</evidence>
<dbReference type="InterPro" id="IPR035993">
    <property type="entry name" value="Notch-like_dom_sf"/>
</dbReference>
<comment type="caution">
    <text evidence="9">The sequence shown here is derived from an EMBL/GenBank/DDBJ whole genome shotgun (WGS) entry which is preliminary data.</text>
</comment>
<name>A0ABD0R407_CIRMR</name>
<accession>A0ABD0R407</accession>
<dbReference type="SMART" id="SM00004">
    <property type="entry name" value="NL"/>
    <property type="match status" value="1"/>
</dbReference>
<dbReference type="Gene3D" id="3.30.300.320">
    <property type="match status" value="1"/>
</dbReference>
<keyword evidence="10" id="KW-1185">Reference proteome</keyword>
<dbReference type="Pfam" id="PF00066">
    <property type="entry name" value="Notch"/>
    <property type="match status" value="1"/>
</dbReference>
<dbReference type="PROSITE" id="PS50258">
    <property type="entry name" value="LNR"/>
    <property type="match status" value="1"/>
</dbReference>
<feature type="non-terminal residue" evidence="9">
    <location>
        <position position="1"/>
    </location>
</feature>
<keyword evidence="1" id="KW-0812">Transmembrane</keyword>
<evidence type="ECO:0000313" key="10">
    <source>
        <dbReference type="Proteomes" id="UP001529510"/>
    </source>
</evidence>
<keyword evidence="4" id="KW-0472">Membrane</keyword>